<dbReference type="GO" id="GO:0006890">
    <property type="term" value="P:retrograde vesicle-mediated transport, Golgi to endoplasmic reticulum"/>
    <property type="evidence" value="ECO:0007669"/>
    <property type="project" value="TreeGrafter"/>
</dbReference>
<accession>A0A1Z5J6S2</accession>
<dbReference type="GO" id="GO:0007030">
    <property type="term" value="P:Golgi organization"/>
    <property type="evidence" value="ECO:0007669"/>
    <property type="project" value="TreeGrafter"/>
</dbReference>
<dbReference type="InParanoid" id="A0A1Z5J6S2"/>
<evidence type="ECO:0000313" key="9">
    <source>
        <dbReference type="EMBL" id="GAX09602.1"/>
    </source>
</evidence>
<keyword evidence="10" id="KW-1185">Reference proteome</keyword>
<dbReference type="InterPro" id="IPR019335">
    <property type="entry name" value="COG7"/>
</dbReference>
<evidence type="ECO:0000256" key="6">
    <source>
        <dbReference type="ARBA" id="ARBA00023034"/>
    </source>
</evidence>
<name>A0A1Z5J6S2_FISSO</name>
<dbReference type="PANTHER" id="PTHR21443">
    <property type="entry name" value="CONSERVED OLIGOMERIC GOLGI COMPLEX COMPONENT 7"/>
    <property type="match status" value="1"/>
</dbReference>
<evidence type="ECO:0000256" key="3">
    <source>
        <dbReference type="ARBA" id="ARBA00020984"/>
    </source>
</evidence>
<comment type="caution">
    <text evidence="9">The sequence shown here is derived from an EMBL/GenBank/DDBJ whole genome shotgun (WGS) entry which is preliminary data.</text>
</comment>
<organism evidence="9 10">
    <name type="scientific">Fistulifera solaris</name>
    <name type="common">Oleaginous diatom</name>
    <dbReference type="NCBI Taxonomy" id="1519565"/>
    <lineage>
        <taxon>Eukaryota</taxon>
        <taxon>Sar</taxon>
        <taxon>Stramenopiles</taxon>
        <taxon>Ochrophyta</taxon>
        <taxon>Bacillariophyta</taxon>
        <taxon>Bacillariophyceae</taxon>
        <taxon>Bacillariophycidae</taxon>
        <taxon>Naviculales</taxon>
        <taxon>Naviculaceae</taxon>
        <taxon>Fistulifera</taxon>
    </lineage>
</organism>
<dbReference type="GO" id="GO:0017119">
    <property type="term" value="C:Golgi transport complex"/>
    <property type="evidence" value="ECO:0007669"/>
    <property type="project" value="InterPro"/>
</dbReference>
<keyword evidence="5" id="KW-0653">Protein transport</keyword>
<evidence type="ECO:0000256" key="8">
    <source>
        <dbReference type="ARBA" id="ARBA00031345"/>
    </source>
</evidence>
<evidence type="ECO:0000256" key="1">
    <source>
        <dbReference type="ARBA" id="ARBA00004395"/>
    </source>
</evidence>
<dbReference type="GO" id="GO:0006886">
    <property type="term" value="P:intracellular protein transport"/>
    <property type="evidence" value="ECO:0007669"/>
    <property type="project" value="InterPro"/>
</dbReference>
<dbReference type="Proteomes" id="UP000198406">
    <property type="component" value="Unassembled WGS sequence"/>
</dbReference>
<evidence type="ECO:0000256" key="7">
    <source>
        <dbReference type="ARBA" id="ARBA00023136"/>
    </source>
</evidence>
<comment type="similarity">
    <text evidence="2">Belongs to the COG7 family.</text>
</comment>
<dbReference type="Pfam" id="PF10191">
    <property type="entry name" value="COG7"/>
    <property type="match status" value="1"/>
</dbReference>
<dbReference type="AlphaFoldDB" id="A0A1Z5J6S2"/>
<keyword evidence="6" id="KW-0333">Golgi apparatus</keyword>
<evidence type="ECO:0000313" key="10">
    <source>
        <dbReference type="Proteomes" id="UP000198406"/>
    </source>
</evidence>
<sequence length="880" mass="96543">MAVSKDDQLKDLLNSDQFSIAAYLNLALYDEDDQQQRMAELALQLQMQTQSCHEEIGKIGAELQAILPRCSADIGRVGVGLEGLRIDAASLLESTTMETSEGVSSSLETLGILHALEANLQRSKEILTAAATWDATLSSIAPLLAQQNISEAVNALAQLENGERALRGMPNPEEREEAIAKVRQQVSTMLQPQLKHALANMSTRLAPLQQCVTLYSKLNKMDALKEEYIKNRPSGLHKSWFDFKMAYDEQDTDKVASEFTTWLPAWYENVLSFMSEERRQSTTIFGTALVPGTLVKVLWECFRPLLSSFQSRLENIYSSDPARPNKGSFDSICTLYESTLQFLSLVYESVANCWIDITESGVVPEDDALNLYRDLSHIFIQVLAPFSAYQKNLSILEAQYMAGHTEPVAKQIQQAVMTVSSSDFESLQHATYNLQNMAHFIFPLAEGSLGRFELLNAGYGPTKALSTIDHVLSIHADELTMAVKSLSAAMAADEKQLVTSFDDSHVLCTLGVLKVAGTFRRNLKALEKKTCDRLRLLRERIETHGSRVKGIEDTAGSLSSKKAFTLPDSLSLVEIDSIVTKAVCGKIEGLTTAATALQRLIDAEDNAGRLFVEADEATQRLMKSCQLFIHDVCSSIPRQYIVEMSSMSSWREGSESATDTSYGILPQPYINHIGEHLLALVQALEPFTSDREALSLANDAMLGLRDIALEPWRDFVLGAGYSVESSTSSWSPGSNVIEEIMEGTCFIGLTLGGSPIDDDVEAGSDDLTSEEALKTAFCDSWLDVVGLSVTGRLLDRIVHIPSLSSKGCDHLSADLNYLVNVFSALGITGHPHPLLGHISVVAALDGTSLSEQIQARDRSDAVGGFLYVLEMHVAKLRGIF</sequence>
<dbReference type="GO" id="GO:0000139">
    <property type="term" value="C:Golgi membrane"/>
    <property type="evidence" value="ECO:0007669"/>
    <property type="project" value="UniProtKB-SubCell"/>
</dbReference>
<dbReference type="OrthoDB" id="245173at2759"/>
<keyword evidence="4" id="KW-0813">Transport</keyword>
<gene>
    <name evidence="9" type="ORF">FisN_38Lh023</name>
</gene>
<proteinExistence type="inferred from homology"/>
<protein>
    <recommendedName>
        <fullName evidence="3">Conserved oligomeric Golgi complex subunit 7</fullName>
    </recommendedName>
    <alternativeName>
        <fullName evidence="8">Component of oligomeric Golgi complex 7</fullName>
    </alternativeName>
</protein>
<comment type="subcellular location">
    <subcellularLocation>
        <location evidence="1">Golgi apparatus membrane</location>
        <topology evidence="1">Peripheral membrane protein</topology>
    </subcellularLocation>
</comment>
<dbReference type="PANTHER" id="PTHR21443:SF0">
    <property type="entry name" value="CONSERVED OLIGOMERIC GOLGI COMPLEX SUBUNIT 7"/>
    <property type="match status" value="1"/>
</dbReference>
<evidence type="ECO:0000256" key="4">
    <source>
        <dbReference type="ARBA" id="ARBA00022448"/>
    </source>
</evidence>
<evidence type="ECO:0000256" key="2">
    <source>
        <dbReference type="ARBA" id="ARBA00005831"/>
    </source>
</evidence>
<keyword evidence="7" id="KW-0472">Membrane</keyword>
<reference evidence="9 10" key="1">
    <citation type="journal article" date="2015" name="Plant Cell">
        <title>Oil accumulation by the oleaginous diatom Fistulifera solaris as revealed by the genome and transcriptome.</title>
        <authorList>
            <person name="Tanaka T."/>
            <person name="Maeda Y."/>
            <person name="Veluchamy A."/>
            <person name="Tanaka M."/>
            <person name="Abida H."/>
            <person name="Marechal E."/>
            <person name="Bowler C."/>
            <person name="Muto M."/>
            <person name="Sunaga Y."/>
            <person name="Tanaka M."/>
            <person name="Yoshino T."/>
            <person name="Taniguchi T."/>
            <person name="Fukuda Y."/>
            <person name="Nemoto M."/>
            <person name="Matsumoto M."/>
            <person name="Wong P.S."/>
            <person name="Aburatani S."/>
            <person name="Fujibuchi W."/>
        </authorList>
    </citation>
    <scope>NUCLEOTIDE SEQUENCE [LARGE SCALE GENOMIC DNA]</scope>
    <source>
        <strain evidence="9 10">JPCC DA0580</strain>
    </source>
</reference>
<evidence type="ECO:0000256" key="5">
    <source>
        <dbReference type="ARBA" id="ARBA00022927"/>
    </source>
</evidence>
<dbReference type="EMBL" id="BDSP01000010">
    <property type="protein sequence ID" value="GAX09602.1"/>
    <property type="molecule type" value="Genomic_DNA"/>
</dbReference>